<dbReference type="InterPro" id="IPR050959">
    <property type="entry name" value="MarA-like"/>
</dbReference>
<dbReference type="SMART" id="SM00342">
    <property type="entry name" value="HTH_ARAC"/>
    <property type="match status" value="1"/>
</dbReference>
<dbReference type="PROSITE" id="PS01124">
    <property type="entry name" value="HTH_ARAC_FAMILY_2"/>
    <property type="match status" value="1"/>
</dbReference>
<dbReference type="SUPFAM" id="SSF55073">
    <property type="entry name" value="Nucleotide cyclase"/>
    <property type="match status" value="1"/>
</dbReference>
<dbReference type="PROSITE" id="PS00041">
    <property type="entry name" value="HTH_ARAC_FAMILY_1"/>
    <property type="match status" value="1"/>
</dbReference>
<dbReference type="PROSITE" id="PS50887">
    <property type="entry name" value="GGDEF"/>
    <property type="match status" value="1"/>
</dbReference>
<dbReference type="NCBIfam" id="TIGR00254">
    <property type="entry name" value="GGDEF"/>
    <property type="match status" value="1"/>
</dbReference>
<dbReference type="GO" id="GO:0052621">
    <property type="term" value="F:diguanylate cyclase activity"/>
    <property type="evidence" value="ECO:0007669"/>
    <property type="project" value="UniProtKB-EC"/>
</dbReference>
<evidence type="ECO:0000256" key="3">
    <source>
        <dbReference type="ARBA" id="ARBA00023163"/>
    </source>
</evidence>
<dbReference type="SMART" id="SM00267">
    <property type="entry name" value="GGDEF"/>
    <property type="match status" value="1"/>
</dbReference>
<comment type="caution">
    <text evidence="6">The sequence shown here is derived from an EMBL/GenBank/DDBJ whole genome shotgun (WGS) entry which is preliminary data.</text>
</comment>
<dbReference type="InterPro" id="IPR000160">
    <property type="entry name" value="GGDEF_dom"/>
</dbReference>
<keyword evidence="1" id="KW-0805">Transcription regulation</keyword>
<feature type="domain" description="HTH araC/xylS-type" evidence="4">
    <location>
        <begin position="10"/>
        <end position="108"/>
    </location>
</feature>
<proteinExistence type="predicted"/>
<evidence type="ECO:0000313" key="7">
    <source>
        <dbReference type="Proteomes" id="UP000724672"/>
    </source>
</evidence>
<dbReference type="InterPro" id="IPR043128">
    <property type="entry name" value="Rev_trsase/Diguanyl_cyclase"/>
</dbReference>
<dbReference type="RefSeq" id="WP_203366959.1">
    <property type="nucleotide sequence ID" value="NZ_WSFT01000040.1"/>
</dbReference>
<dbReference type="Pfam" id="PF12833">
    <property type="entry name" value="HTH_18"/>
    <property type="match status" value="1"/>
</dbReference>
<dbReference type="Proteomes" id="UP000724672">
    <property type="component" value="Unassembled WGS sequence"/>
</dbReference>
<evidence type="ECO:0000259" key="4">
    <source>
        <dbReference type="PROSITE" id="PS01124"/>
    </source>
</evidence>
<dbReference type="AlphaFoldDB" id="A0A942UWV4"/>
<dbReference type="EMBL" id="WSFT01000040">
    <property type="protein sequence ID" value="MBS4539035.1"/>
    <property type="molecule type" value="Genomic_DNA"/>
</dbReference>
<evidence type="ECO:0000256" key="1">
    <source>
        <dbReference type="ARBA" id="ARBA00023015"/>
    </source>
</evidence>
<protein>
    <submittedName>
        <fullName evidence="6">Diguanylate cyclase</fullName>
        <ecNumber evidence="6">2.7.7.65</ecNumber>
    </submittedName>
</protein>
<feature type="domain" description="GGDEF" evidence="5">
    <location>
        <begin position="149"/>
        <end position="281"/>
    </location>
</feature>
<dbReference type="InterPro" id="IPR009057">
    <property type="entry name" value="Homeodomain-like_sf"/>
</dbReference>
<evidence type="ECO:0000256" key="2">
    <source>
        <dbReference type="ARBA" id="ARBA00023125"/>
    </source>
</evidence>
<dbReference type="InterPro" id="IPR029787">
    <property type="entry name" value="Nucleotide_cyclase"/>
</dbReference>
<dbReference type="Gene3D" id="3.30.70.270">
    <property type="match status" value="1"/>
</dbReference>
<gene>
    <name evidence="6" type="ORF">GOQ27_11220</name>
</gene>
<organism evidence="6 7">
    <name type="scientific">Anaeromonas frigoriresistens</name>
    <dbReference type="NCBI Taxonomy" id="2683708"/>
    <lineage>
        <taxon>Bacteria</taxon>
        <taxon>Bacillati</taxon>
        <taxon>Bacillota</taxon>
        <taxon>Tissierellia</taxon>
        <taxon>Tissierellales</taxon>
        <taxon>Thermohalobacteraceae</taxon>
        <taxon>Anaeromonas</taxon>
    </lineage>
</organism>
<keyword evidence="6" id="KW-0548">Nucleotidyltransferase</keyword>
<evidence type="ECO:0000259" key="5">
    <source>
        <dbReference type="PROSITE" id="PS50887"/>
    </source>
</evidence>
<dbReference type="CDD" id="cd01949">
    <property type="entry name" value="GGDEF"/>
    <property type="match status" value="1"/>
</dbReference>
<dbReference type="InterPro" id="IPR018060">
    <property type="entry name" value="HTH_AraC"/>
</dbReference>
<evidence type="ECO:0000313" key="6">
    <source>
        <dbReference type="EMBL" id="MBS4539035.1"/>
    </source>
</evidence>
<reference evidence="6" key="1">
    <citation type="submission" date="2019-12" db="EMBL/GenBank/DDBJ databases">
        <title>Clostridiaceae gen. nov. sp. nov., isolated from sediment in Xinjiang, China.</title>
        <authorList>
            <person name="Zhang R."/>
        </authorList>
    </citation>
    <scope>NUCLEOTIDE SEQUENCE</scope>
    <source>
        <strain evidence="6">D2Q-11</strain>
    </source>
</reference>
<dbReference type="InterPro" id="IPR018062">
    <property type="entry name" value="HTH_AraC-typ_CS"/>
</dbReference>
<dbReference type="PANTHER" id="PTHR47504">
    <property type="entry name" value="RIGHT ORIGIN-BINDING PROTEIN"/>
    <property type="match status" value="1"/>
</dbReference>
<keyword evidence="6" id="KW-0808">Transferase</keyword>
<keyword evidence="3" id="KW-0804">Transcription</keyword>
<dbReference type="EC" id="2.7.7.65" evidence="6"/>
<keyword evidence="7" id="KW-1185">Reference proteome</keyword>
<dbReference type="SUPFAM" id="SSF46689">
    <property type="entry name" value="Homeodomain-like"/>
    <property type="match status" value="2"/>
</dbReference>
<dbReference type="Pfam" id="PF00990">
    <property type="entry name" value="GGDEF"/>
    <property type="match status" value="1"/>
</dbReference>
<accession>A0A942UWV4</accession>
<dbReference type="PANTHER" id="PTHR47504:SF5">
    <property type="entry name" value="RIGHT ORIGIN-BINDING PROTEIN"/>
    <property type="match status" value="1"/>
</dbReference>
<name>A0A942UWV4_9FIRM</name>
<keyword evidence="2" id="KW-0238">DNA-binding</keyword>
<dbReference type="GO" id="GO:0003700">
    <property type="term" value="F:DNA-binding transcription factor activity"/>
    <property type="evidence" value="ECO:0007669"/>
    <property type="project" value="InterPro"/>
</dbReference>
<dbReference type="GO" id="GO:0043565">
    <property type="term" value="F:sequence-specific DNA binding"/>
    <property type="evidence" value="ECO:0007669"/>
    <property type="project" value="InterPro"/>
</dbReference>
<sequence length="281" mass="32901">MEKNTIIRIQKAIDYIEDNLYENINIENIVKSTFMSKSSFYILFSDVLGTTVKDYIRKRRLSLSAYDLIYTDLNILDIAIKYQYNAYESYSRTFKKLFGVSPKKYREKNLYTNVFPRILLSYYNLLGGDKMINKEMNKEVIFQKLKNIAKGYILDIDIDHFENINQNYGYKIGDKVLIEVSQRINNLLKNYNLNTDVIRINADEFAVILKDKSIEFIQKLSKDIIESMKNDFVFEDTSLNLTVSIGISDFTVEKESEKVIQDVKEAMLSAKRNGKNQFKMA</sequence>
<dbReference type="Gene3D" id="1.10.10.60">
    <property type="entry name" value="Homeodomain-like"/>
    <property type="match status" value="2"/>
</dbReference>